<name>A0ABR0M686_9PEZI</name>
<protein>
    <recommendedName>
        <fullName evidence="4">Impact N-terminal domain-containing protein</fullName>
    </recommendedName>
</protein>
<feature type="region of interest" description="Disordered" evidence="1">
    <location>
        <begin position="38"/>
        <end position="65"/>
    </location>
</feature>
<feature type="non-terminal residue" evidence="2">
    <location>
        <position position="349"/>
    </location>
</feature>
<comment type="caution">
    <text evidence="2">The sequence shown here is derived from an EMBL/GenBank/DDBJ whole genome shotgun (WGS) entry which is preliminary data.</text>
</comment>
<dbReference type="EMBL" id="JAVRRA010001269">
    <property type="protein sequence ID" value="KAK5280916.1"/>
    <property type="molecule type" value="Genomic_DNA"/>
</dbReference>
<evidence type="ECO:0000256" key="1">
    <source>
        <dbReference type="SAM" id="MobiDB-lite"/>
    </source>
</evidence>
<evidence type="ECO:0008006" key="4">
    <source>
        <dbReference type="Google" id="ProtNLM"/>
    </source>
</evidence>
<evidence type="ECO:0000313" key="2">
    <source>
        <dbReference type="EMBL" id="KAK5280916.1"/>
    </source>
</evidence>
<reference evidence="2 3" key="1">
    <citation type="submission" date="2023-08" db="EMBL/GenBank/DDBJ databases">
        <title>Black Yeasts Isolated from many extreme environments.</title>
        <authorList>
            <person name="Coleine C."/>
            <person name="Stajich J.E."/>
            <person name="Selbmann L."/>
        </authorList>
    </citation>
    <scope>NUCLEOTIDE SEQUENCE [LARGE SCALE GENOMIC DNA]</scope>
    <source>
        <strain evidence="2 3">CCFEE 536</strain>
    </source>
</reference>
<keyword evidence="3" id="KW-1185">Reference proteome</keyword>
<evidence type="ECO:0000313" key="3">
    <source>
        <dbReference type="Proteomes" id="UP001357485"/>
    </source>
</evidence>
<dbReference type="Proteomes" id="UP001357485">
    <property type="component" value="Unassembled WGS sequence"/>
</dbReference>
<proteinExistence type="predicted"/>
<organism evidence="2 3">
    <name type="scientific">Cryomyces antarcticus</name>
    <dbReference type="NCBI Taxonomy" id="329879"/>
    <lineage>
        <taxon>Eukaryota</taxon>
        <taxon>Fungi</taxon>
        <taxon>Dikarya</taxon>
        <taxon>Ascomycota</taxon>
        <taxon>Pezizomycotina</taxon>
        <taxon>Dothideomycetes</taxon>
        <taxon>Dothideomycetes incertae sedis</taxon>
        <taxon>Cryomyces</taxon>
    </lineage>
</organism>
<accession>A0ABR0M686</accession>
<sequence length="349" mass="37971">MAKVKELQNASLTTQVIARDRIKDIFLDEKLAKQIVSAAKRNTKKRTSEDDVTESPSKKKKFGSLMEEPLTPAELEESLALPAASVIENEISSTVLHTNRAPLVLAFAVVLLKYTMPEQPLSSRLSLAQAVVSVNSRSKAVNLGLGSGKSAEDEGWGQGQSIVKIMGREIKVLRRWGYEWQSEVVKTEAAQEVVKYEDAAEPDTHPPHEGDVPLWGLDLEALKKSNGPSAPGTQVSSVGGLPIYTAQSARAYLLKSFDHASSSKAESATQKKTTNATKIAEKEQALGMLLGALELLYLSWADVLDKAELDRRAWSWYVRVRPDVANGVAGWGGKGDVKLADVLGLRRSP</sequence>
<gene>
    <name evidence="2" type="ORF">LTR16_006615</name>
</gene>